<dbReference type="AlphaFoldDB" id="A0AAV8VUA2"/>
<gene>
    <name evidence="2" type="ORF">NQ315_000121</name>
</gene>
<evidence type="ECO:0008006" key="4">
    <source>
        <dbReference type="Google" id="ProtNLM"/>
    </source>
</evidence>
<keyword evidence="3" id="KW-1185">Reference proteome</keyword>
<name>A0AAV8VUA2_9CUCU</name>
<feature type="compositionally biased region" description="Polar residues" evidence="1">
    <location>
        <begin position="1"/>
        <end position="10"/>
    </location>
</feature>
<evidence type="ECO:0000313" key="2">
    <source>
        <dbReference type="EMBL" id="KAJ8917637.1"/>
    </source>
</evidence>
<evidence type="ECO:0000256" key="1">
    <source>
        <dbReference type="SAM" id="MobiDB-lite"/>
    </source>
</evidence>
<organism evidence="2 3">
    <name type="scientific">Exocentrus adspersus</name>
    <dbReference type="NCBI Taxonomy" id="1586481"/>
    <lineage>
        <taxon>Eukaryota</taxon>
        <taxon>Metazoa</taxon>
        <taxon>Ecdysozoa</taxon>
        <taxon>Arthropoda</taxon>
        <taxon>Hexapoda</taxon>
        <taxon>Insecta</taxon>
        <taxon>Pterygota</taxon>
        <taxon>Neoptera</taxon>
        <taxon>Endopterygota</taxon>
        <taxon>Coleoptera</taxon>
        <taxon>Polyphaga</taxon>
        <taxon>Cucujiformia</taxon>
        <taxon>Chrysomeloidea</taxon>
        <taxon>Cerambycidae</taxon>
        <taxon>Lamiinae</taxon>
        <taxon>Acanthocinini</taxon>
        <taxon>Exocentrus</taxon>
    </lineage>
</organism>
<sequence length="267" mass="29275">MSKPGSQTFAAATKKKANGGDGERMEDSAVAKTGKALVVSLEGESDGRKVAGKLAENIKQQEIGGPPQAVRVARDGNVVIVAKDDSQRDKLEASLGKMGSPLQDAHPLLVISGVGKGLSDEELLEGIVRGDNGIGKEDLKIVNRIPCRNPWKENVLLHIEEIEDFKRVVKRGRPELGCELLFAEEYLGLTQCFRCCRLGHVQKFCTEKEVCYRCGGGHEGKECRRSERACVNCYRMSGEKRDLGARDSVCPALKTALERFRKTIKYA</sequence>
<comment type="caution">
    <text evidence="2">The sequence shown here is derived from an EMBL/GenBank/DDBJ whole genome shotgun (WGS) entry which is preliminary data.</text>
</comment>
<reference evidence="2 3" key="1">
    <citation type="journal article" date="2023" name="Insect Mol. Biol.">
        <title>Genome sequencing provides insights into the evolution of gene families encoding plant cell wall-degrading enzymes in longhorned beetles.</title>
        <authorList>
            <person name="Shin N.R."/>
            <person name="Okamura Y."/>
            <person name="Kirsch R."/>
            <person name="Pauchet Y."/>
        </authorList>
    </citation>
    <scope>NUCLEOTIDE SEQUENCE [LARGE SCALE GENOMIC DNA]</scope>
    <source>
        <strain evidence="2">EAD_L_NR</strain>
    </source>
</reference>
<accession>A0AAV8VUA2</accession>
<proteinExistence type="predicted"/>
<evidence type="ECO:0000313" key="3">
    <source>
        <dbReference type="Proteomes" id="UP001159042"/>
    </source>
</evidence>
<protein>
    <recommendedName>
        <fullName evidence="4">Gag-like protein</fullName>
    </recommendedName>
</protein>
<dbReference type="Proteomes" id="UP001159042">
    <property type="component" value="Unassembled WGS sequence"/>
</dbReference>
<feature type="region of interest" description="Disordered" evidence="1">
    <location>
        <begin position="1"/>
        <end position="29"/>
    </location>
</feature>
<dbReference type="EMBL" id="JANEYG010000032">
    <property type="protein sequence ID" value="KAJ8917637.1"/>
    <property type="molecule type" value="Genomic_DNA"/>
</dbReference>